<feature type="compositionally biased region" description="Low complexity" evidence="1">
    <location>
        <begin position="793"/>
        <end position="807"/>
    </location>
</feature>
<dbReference type="PROSITE" id="PS51318">
    <property type="entry name" value="TAT"/>
    <property type="match status" value="1"/>
</dbReference>
<evidence type="ECO:0000313" key="4">
    <source>
        <dbReference type="Proteomes" id="UP000215771"/>
    </source>
</evidence>
<dbReference type="InterPro" id="IPR006311">
    <property type="entry name" value="TAT_signal"/>
</dbReference>
<proteinExistence type="predicted"/>
<dbReference type="AlphaFoldDB" id="A0A269PIQ6"/>
<dbReference type="Proteomes" id="UP000215771">
    <property type="component" value="Unassembled WGS sequence"/>
</dbReference>
<feature type="region of interest" description="Disordered" evidence="1">
    <location>
        <begin position="785"/>
        <end position="807"/>
    </location>
</feature>
<sequence length="807" mass="81930">MAHTPRRRALVAASALSLALTAPSIVVPNGYAQDTTTTETTTTSATSAPDSAVDWEKEYDANFAGNEPATVEGLVLPEGSTIEAAAATLFNWKLAANDDGSVELTRPQSDVAFRDGLQSIPAKVTLPGEEPQNVTLKVNVFKNDAAWVADLPDLGSPYDVDFEGKLSKTVDEITLPEGVTVKKGTGKPLWGVSTKDGKVLITAPSNFVAGTQDLPVEFSDGTTTVKRTLKINASNPQTSSGEVAGIAGDVLGKILGGIVGGATGGGLLGGLTGGGSGSGTGSGSGDGKGGGGVNINIASNNGNPSVVITDNAKAEIKDNLANNGNPVITDNAKAEIKDNLSNNGNPVITDNAKATVEIKDNLSNNGNPDVKISDNAKATVVITDNANPHDNLSNNGNPDVKISDNAKATVVITDNANPHDNLSNNGNPDVKISDNAKATVVITDNANPHDNLSNNGNPDVKISDNAKATVVITDNANPHDNLSNNGNPDVKISDNAKATVVITDNANPHDNLSNNGNPDVKISDNAKATVVITDNANPHDNLSNNGNPDVKISDNAKADIKDNAKATVVITDNANPRDNLSNNGNPDVKISDNAKATVDVKVTDNAKAEIKDNANNNGNPDVKISDNAKADVKVTDNAKADVNVTDNGNPDVKVTDNGKVDGIPASSGGGSSAFGQEGEGPEVGANVGVEGGSSDPRCAATLAGLAVPILAIIPLALATQLTVPGLESVGAQLTRTLNDAARNFGVQPEALTAAGAGVIGLATAVLAIVGARTCVPSVRDVDITVGSSGSDETPSTTSTVAPVVKTD</sequence>
<keyword evidence="2" id="KW-0732">Signal</keyword>
<organism evidence="3 4">
    <name type="scientific">Corynebacterium hadale</name>
    <dbReference type="NCBI Taxonomy" id="2026255"/>
    <lineage>
        <taxon>Bacteria</taxon>
        <taxon>Bacillati</taxon>
        <taxon>Actinomycetota</taxon>
        <taxon>Actinomycetes</taxon>
        <taxon>Mycobacteriales</taxon>
        <taxon>Corynebacteriaceae</taxon>
        <taxon>Corynebacterium</taxon>
    </lineage>
</organism>
<name>A0A269PIQ6_9CORY</name>
<gene>
    <name evidence="3" type="ORF">CIG21_01030</name>
</gene>
<evidence type="ECO:0000256" key="2">
    <source>
        <dbReference type="SAM" id="SignalP"/>
    </source>
</evidence>
<reference evidence="3 4" key="1">
    <citation type="submission" date="2017-08" db="EMBL/GenBank/DDBJ databases">
        <authorList>
            <person name="de Groot N.N."/>
        </authorList>
    </citation>
    <scope>NUCLEOTIDE SEQUENCE [LARGE SCALE GENOMIC DNA]</scope>
    <source>
        <strain evidence="3 4">NBT06-6</strain>
    </source>
</reference>
<protein>
    <submittedName>
        <fullName evidence="3">Uncharacterized protein</fullName>
    </submittedName>
</protein>
<feature type="signal peptide" evidence="2">
    <location>
        <begin position="1"/>
        <end position="32"/>
    </location>
</feature>
<dbReference type="RefSeq" id="WP_095275250.1">
    <property type="nucleotide sequence ID" value="NZ_NQMQ01000001.1"/>
</dbReference>
<feature type="chain" id="PRO_5013352068" evidence="2">
    <location>
        <begin position="33"/>
        <end position="807"/>
    </location>
</feature>
<feature type="region of interest" description="Disordered" evidence="1">
    <location>
        <begin position="643"/>
        <end position="690"/>
    </location>
</feature>
<comment type="caution">
    <text evidence="3">The sequence shown here is derived from an EMBL/GenBank/DDBJ whole genome shotgun (WGS) entry which is preliminary data.</text>
</comment>
<accession>A0A269PIQ6</accession>
<evidence type="ECO:0000256" key="1">
    <source>
        <dbReference type="SAM" id="MobiDB-lite"/>
    </source>
</evidence>
<dbReference type="EMBL" id="NQMQ01000001">
    <property type="protein sequence ID" value="PAJ71339.1"/>
    <property type="molecule type" value="Genomic_DNA"/>
</dbReference>
<evidence type="ECO:0000313" key="3">
    <source>
        <dbReference type="EMBL" id="PAJ71339.1"/>
    </source>
</evidence>